<feature type="transmembrane region" description="Helical" evidence="1">
    <location>
        <begin position="398"/>
        <end position="418"/>
    </location>
</feature>
<feature type="transmembrane region" description="Helical" evidence="1">
    <location>
        <begin position="190"/>
        <end position="218"/>
    </location>
</feature>
<keyword evidence="1" id="KW-0812">Transmembrane</keyword>
<protein>
    <recommendedName>
        <fullName evidence="5">Glycosyltransferase RgtA/B/C/D-like domain-containing protein</fullName>
    </recommendedName>
</protein>
<feature type="transmembrane region" description="Helical" evidence="1">
    <location>
        <begin position="230"/>
        <end position="248"/>
    </location>
</feature>
<feature type="transmembrane region" description="Helical" evidence="1">
    <location>
        <begin position="159"/>
        <end position="178"/>
    </location>
</feature>
<feature type="transmembrane region" description="Helical" evidence="1">
    <location>
        <begin position="106"/>
        <end position="125"/>
    </location>
</feature>
<proteinExistence type="predicted"/>
<evidence type="ECO:0008006" key="5">
    <source>
        <dbReference type="Google" id="ProtNLM"/>
    </source>
</evidence>
<evidence type="ECO:0000313" key="3">
    <source>
        <dbReference type="EMBL" id="GAA4008889.1"/>
    </source>
</evidence>
<organism evidence="3 4">
    <name type="scientific">Sphingomonas humi</name>
    <dbReference type="NCBI Taxonomy" id="335630"/>
    <lineage>
        <taxon>Bacteria</taxon>
        <taxon>Pseudomonadati</taxon>
        <taxon>Pseudomonadota</taxon>
        <taxon>Alphaproteobacteria</taxon>
        <taxon>Sphingomonadales</taxon>
        <taxon>Sphingomonadaceae</taxon>
        <taxon>Sphingomonas</taxon>
    </lineage>
</organism>
<feature type="transmembrane region" description="Helical" evidence="1">
    <location>
        <begin position="137"/>
        <end position="153"/>
    </location>
</feature>
<keyword evidence="1" id="KW-0472">Membrane</keyword>
<dbReference type="EMBL" id="BAAAZD010000002">
    <property type="protein sequence ID" value="GAA4008889.1"/>
    <property type="molecule type" value="Genomic_DNA"/>
</dbReference>
<dbReference type="Proteomes" id="UP001501310">
    <property type="component" value="Unassembled WGS sequence"/>
</dbReference>
<reference evidence="4" key="1">
    <citation type="journal article" date="2019" name="Int. J. Syst. Evol. Microbiol.">
        <title>The Global Catalogue of Microorganisms (GCM) 10K type strain sequencing project: providing services to taxonomists for standard genome sequencing and annotation.</title>
        <authorList>
            <consortium name="The Broad Institute Genomics Platform"/>
            <consortium name="The Broad Institute Genome Sequencing Center for Infectious Disease"/>
            <person name="Wu L."/>
            <person name="Ma J."/>
        </authorList>
    </citation>
    <scope>NUCLEOTIDE SEQUENCE [LARGE SCALE GENOMIC DNA]</scope>
    <source>
        <strain evidence="4">JCM 16603</strain>
    </source>
</reference>
<feature type="transmembrane region" description="Helical" evidence="1">
    <location>
        <begin position="427"/>
        <end position="446"/>
    </location>
</feature>
<evidence type="ECO:0000313" key="4">
    <source>
        <dbReference type="Proteomes" id="UP001501310"/>
    </source>
</evidence>
<gene>
    <name evidence="3" type="ORF">GCM10022211_23310</name>
</gene>
<feature type="signal peptide" evidence="2">
    <location>
        <begin position="1"/>
        <end position="18"/>
    </location>
</feature>
<feature type="chain" id="PRO_5047007980" description="Glycosyltransferase RgtA/B/C/D-like domain-containing protein" evidence="2">
    <location>
        <begin position="19"/>
        <end position="489"/>
    </location>
</feature>
<sequence>MAFVVATLSLLWPALLHGKPFLFADSSAYVRVVDAAVYKSIGYSSAWTRSGEVERLQEQAKPGATQPARPVAASEEEQLNQNRVPLLGRSVYYGMLAYGSALTGQFWLLGLIQAAAIAAVVLMFLTDLGAGEKRRRLWLASLVLLLIAGTSTLPFFTSFVMPDVFAGVAILAATMLIFSPNRMRGRTLFWFLLAAAAALFHSSHVLIIGALAVVGALITLQQRQRNWGRVGLVLAAALTGIVGEMMFAKGVEAALGTPPIRPPFLTARLIDDGPGMRFIQERCATRRFYVCEFRDRLPQASDIFLWDPDPARGVFNTLDPAGKRRIAEEQGSFVLAVVLAYPGEVLASTTRSAAHQLGLMRLSEFRDIDLGRGDAVSAPDAVVTGLHDAGRLAPYVDAYANLSLVVAVLALLALPFLVRMKLVDGRVAIMIVAGVLVNALVCGGLSTPHDRYGARVLWVLPLLAASAMARLAPSPRGSPRWRSEPISSL</sequence>
<keyword evidence="1" id="KW-1133">Transmembrane helix</keyword>
<name>A0ABP7SA47_9SPHN</name>
<evidence type="ECO:0000256" key="1">
    <source>
        <dbReference type="SAM" id="Phobius"/>
    </source>
</evidence>
<feature type="transmembrane region" description="Helical" evidence="1">
    <location>
        <begin position="452"/>
        <end position="472"/>
    </location>
</feature>
<evidence type="ECO:0000256" key="2">
    <source>
        <dbReference type="SAM" id="SignalP"/>
    </source>
</evidence>
<accession>A0ABP7SA47</accession>
<keyword evidence="2" id="KW-0732">Signal</keyword>
<keyword evidence="4" id="KW-1185">Reference proteome</keyword>
<comment type="caution">
    <text evidence="3">The sequence shown here is derived from an EMBL/GenBank/DDBJ whole genome shotgun (WGS) entry which is preliminary data.</text>
</comment>